<keyword evidence="3" id="KW-0735">Signal-anchor</keyword>
<comment type="similarity">
    <text evidence="1">Belongs to the LytR/CpsA/Psr (LCP) family.</text>
</comment>
<dbReference type="Gene3D" id="3.40.630.190">
    <property type="entry name" value="LCP protein"/>
    <property type="match status" value="1"/>
</dbReference>
<dbReference type="PANTHER" id="PTHR33392">
    <property type="entry name" value="POLYISOPRENYL-TEICHOIC ACID--PEPTIDOGLYCAN TEICHOIC ACID TRANSFERASE TAGU"/>
    <property type="match status" value="1"/>
</dbReference>
<evidence type="ECO:0000313" key="8">
    <source>
        <dbReference type="Proteomes" id="UP000681414"/>
    </source>
</evidence>
<dbReference type="Proteomes" id="UP000681414">
    <property type="component" value="Unassembled WGS sequence"/>
</dbReference>
<dbReference type="RefSeq" id="WP_213124821.1">
    <property type="nucleotide sequence ID" value="NZ_JAGYPG010000002.1"/>
</dbReference>
<dbReference type="AlphaFoldDB" id="A0A942YG08"/>
<reference evidence="7 8" key="1">
    <citation type="submission" date="2021-05" db="EMBL/GenBank/DDBJ databases">
        <title>Novel Bacillus species.</title>
        <authorList>
            <person name="Liu G."/>
        </authorList>
    </citation>
    <scope>NUCLEOTIDE SEQUENCE [LARGE SCALE GENOMIC DNA]</scope>
    <source>
        <strain evidence="8">FJAT-49780</strain>
    </source>
</reference>
<dbReference type="Pfam" id="PF03816">
    <property type="entry name" value="LytR_cpsA_psr"/>
    <property type="match status" value="1"/>
</dbReference>
<protein>
    <submittedName>
        <fullName evidence="7">LCP family protein</fullName>
    </submittedName>
</protein>
<comment type="caution">
    <text evidence="7">The sequence shown here is derived from an EMBL/GenBank/DDBJ whole genome shotgun (WGS) entry which is preliminary data.</text>
</comment>
<name>A0A942YG08_9BACI</name>
<feature type="domain" description="Cell envelope-related transcriptional attenuator" evidence="6">
    <location>
        <begin position="81"/>
        <end position="223"/>
    </location>
</feature>
<evidence type="ECO:0000256" key="1">
    <source>
        <dbReference type="ARBA" id="ARBA00006068"/>
    </source>
</evidence>
<dbReference type="GO" id="GO:0071555">
    <property type="term" value="P:cell wall organization"/>
    <property type="evidence" value="ECO:0007669"/>
    <property type="project" value="UniProtKB-KW"/>
</dbReference>
<evidence type="ECO:0000256" key="4">
    <source>
        <dbReference type="ARBA" id="ARBA00022989"/>
    </source>
</evidence>
<evidence type="ECO:0000256" key="2">
    <source>
        <dbReference type="ARBA" id="ARBA00022692"/>
    </source>
</evidence>
<dbReference type="EMBL" id="JAGYPG010000002">
    <property type="protein sequence ID" value="MBS4195618.1"/>
    <property type="molecule type" value="Genomic_DNA"/>
</dbReference>
<keyword evidence="5" id="KW-0472">Membrane</keyword>
<dbReference type="PANTHER" id="PTHR33392:SF6">
    <property type="entry name" value="POLYISOPRENYL-TEICHOIC ACID--PEPTIDOGLYCAN TEICHOIC ACID TRANSFERASE TAGU"/>
    <property type="match status" value="1"/>
</dbReference>
<evidence type="ECO:0000256" key="3">
    <source>
        <dbReference type="ARBA" id="ARBA00022968"/>
    </source>
</evidence>
<accession>A0A942YG08</accession>
<keyword evidence="8" id="KW-1185">Reference proteome</keyword>
<sequence>MRTEKRKKILLIILTTIVILLLGTGSFAYYIWSMVTSTVASIQVKYESKERLEKINLKEGDPISVLLMGIDKPAGRELHGRSDALILLTINPHSQSMHVVSIPRDTYTKIIGKGTKDKINHSHALGGHGMAIRTVEKFLDIPVDYFIKGDMKSFVDIVDAVGGVKVDNDIDFTIYGVHYPIGTINLNGKEALGYSRMRMDDPRGDFGRQLRQRQVIEAVINKGSHISSITKFDDIFKVVENNVKTNLTFNDMWDIQSNYKESLQNIVQHQIDGKDSKINKTYYFIPDEEKLDELSNELKKHLEIDKQ</sequence>
<dbReference type="NCBIfam" id="TIGR00350">
    <property type="entry name" value="lytR_cpsA_psr"/>
    <property type="match status" value="1"/>
</dbReference>
<keyword evidence="4 5" id="KW-1133">Transmembrane helix</keyword>
<evidence type="ECO:0000259" key="6">
    <source>
        <dbReference type="Pfam" id="PF03816"/>
    </source>
</evidence>
<proteinExistence type="inferred from homology"/>
<organism evidence="7 8">
    <name type="scientific">Lederbergia citri</name>
    <dbReference type="NCBI Taxonomy" id="2833580"/>
    <lineage>
        <taxon>Bacteria</taxon>
        <taxon>Bacillati</taxon>
        <taxon>Bacillota</taxon>
        <taxon>Bacilli</taxon>
        <taxon>Bacillales</taxon>
        <taxon>Bacillaceae</taxon>
        <taxon>Lederbergia</taxon>
    </lineage>
</organism>
<dbReference type="InterPro" id="IPR004474">
    <property type="entry name" value="LytR_CpsA_psr"/>
</dbReference>
<evidence type="ECO:0000313" key="7">
    <source>
        <dbReference type="EMBL" id="MBS4195618.1"/>
    </source>
</evidence>
<feature type="transmembrane region" description="Helical" evidence="5">
    <location>
        <begin position="9"/>
        <end position="32"/>
    </location>
</feature>
<keyword evidence="2 5" id="KW-0812">Transmembrane</keyword>
<dbReference type="InterPro" id="IPR050922">
    <property type="entry name" value="LytR/CpsA/Psr_CW_biosynth"/>
</dbReference>
<gene>
    <name evidence="7" type="ORF">KHA97_11170</name>
</gene>
<evidence type="ECO:0000256" key="5">
    <source>
        <dbReference type="SAM" id="Phobius"/>
    </source>
</evidence>